<keyword evidence="2" id="KW-1185">Reference proteome</keyword>
<reference evidence="1 2" key="1">
    <citation type="journal article" date="2015" name="Genome Biol. Evol.">
        <title>Comparative Genomics of a Bacterivorous Green Alga Reveals Evolutionary Causalities and Consequences of Phago-Mixotrophic Mode of Nutrition.</title>
        <authorList>
            <person name="Burns J.A."/>
            <person name="Paasch A."/>
            <person name="Narechania A."/>
            <person name="Kim E."/>
        </authorList>
    </citation>
    <scope>NUCLEOTIDE SEQUENCE [LARGE SCALE GENOMIC DNA]</scope>
    <source>
        <strain evidence="1 2">PLY_AMNH</strain>
    </source>
</reference>
<proteinExistence type="predicted"/>
<sequence>MVDRKVAEVSIRDTRRPRIPSQWRRCPRRPLVDAFTKSEAEIYELDGLQAWVEGRDQRSISTLLWMIKTSKLAKQKQYVEELAPGGSEGEAWKTRYATVPQFMGDLALSVDITTDALKRLKSELLSSRQRAEEKTGAFYTRVTTQTATVNFVAEVVRGCRKVTKLELLELFWGGLRHSIQVGSKLVDIRLDTSHPEQWEDEQRRLVRSDTSLS</sequence>
<gene>
    <name evidence="1" type="ORF">CYMTET_4985</name>
</gene>
<dbReference type="AlphaFoldDB" id="A0AAE0H1Y6"/>
<comment type="caution">
    <text evidence="1">The sequence shown here is derived from an EMBL/GenBank/DDBJ whole genome shotgun (WGS) entry which is preliminary data.</text>
</comment>
<dbReference type="EMBL" id="LGRX02000812">
    <property type="protein sequence ID" value="KAK3287511.1"/>
    <property type="molecule type" value="Genomic_DNA"/>
</dbReference>
<accession>A0AAE0H1Y6</accession>
<organism evidence="1 2">
    <name type="scientific">Cymbomonas tetramitiformis</name>
    <dbReference type="NCBI Taxonomy" id="36881"/>
    <lineage>
        <taxon>Eukaryota</taxon>
        <taxon>Viridiplantae</taxon>
        <taxon>Chlorophyta</taxon>
        <taxon>Pyramimonadophyceae</taxon>
        <taxon>Pyramimonadales</taxon>
        <taxon>Pyramimonadaceae</taxon>
        <taxon>Cymbomonas</taxon>
    </lineage>
</organism>
<name>A0AAE0H1Y6_9CHLO</name>
<dbReference type="Proteomes" id="UP001190700">
    <property type="component" value="Unassembled WGS sequence"/>
</dbReference>
<evidence type="ECO:0000313" key="1">
    <source>
        <dbReference type="EMBL" id="KAK3287511.1"/>
    </source>
</evidence>
<evidence type="ECO:0000313" key="2">
    <source>
        <dbReference type="Proteomes" id="UP001190700"/>
    </source>
</evidence>
<protein>
    <submittedName>
        <fullName evidence="1">Uncharacterized protein</fullName>
    </submittedName>
</protein>